<dbReference type="CDD" id="cd00093">
    <property type="entry name" value="HTH_XRE"/>
    <property type="match status" value="1"/>
</dbReference>
<dbReference type="InterPro" id="IPR052345">
    <property type="entry name" value="Rad_response_metalloprotease"/>
</dbReference>
<dbReference type="InterPro" id="IPR010982">
    <property type="entry name" value="Lambda_DNA-bd_dom_sf"/>
</dbReference>
<dbReference type="Pfam" id="PF01381">
    <property type="entry name" value="HTH_3"/>
    <property type="match status" value="1"/>
</dbReference>
<evidence type="ECO:0000259" key="1">
    <source>
        <dbReference type="PROSITE" id="PS50943"/>
    </source>
</evidence>
<protein>
    <submittedName>
        <fullName evidence="2">Helix-turn-helix protein</fullName>
    </submittedName>
</protein>
<evidence type="ECO:0000313" key="2">
    <source>
        <dbReference type="EMBL" id="TCU20311.1"/>
    </source>
</evidence>
<dbReference type="GO" id="GO:0003677">
    <property type="term" value="F:DNA binding"/>
    <property type="evidence" value="ECO:0007669"/>
    <property type="project" value="InterPro"/>
</dbReference>
<dbReference type="PANTHER" id="PTHR43236">
    <property type="entry name" value="ANTITOXIN HIGA1"/>
    <property type="match status" value="1"/>
</dbReference>
<dbReference type="AlphaFoldDB" id="A0A4R3QFP8"/>
<name>A0A4R3QFP8_RHISU</name>
<dbReference type="PANTHER" id="PTHR43236:SF1">
    <property type="entry name" value="BLL7220 PROTEIN"/>
    <property type="match status" value="1"/>
</dbReference>
<dbReference type="Proteomes" id="UP000294576">
    <property type="component" value="Unassembled WGS sequence"/>
</dbReference>
<comment type="caution">
    <text evidence="2">The sequence shown here is derived from an EMBL/GenBank/DDBJ whole genome shotgun (WGS) entry which is preliminary data.</text>
</comment>
<organism evidence="2 3">
    <name type="scientific">Rhizobium sullae</name>
    <name type="common">Rhizobium hedysari</name>
    <dbReference type="NCBI Taxonomy" id="50338"/>
    <lineage>
        <taxon>Bacteria</taxon>
        <taxon>Pseudomonadati</taxon>
        <taxon>Pseudomonadota</taxon>
        <taxon>Alphaproteobacteria</taxon>
        <taxon>Hyphomicrobiales</taxon>
        <taxon>Rhizobiaceae</taxon>
        <taxon>Rhizobium/Agrobacterium group</taxon>
        <taxon>Rhizobium</taxon>
    </lineage>
</organism>
<dbReference type="SMART" id="SM00530">
    <property type="entry name" value="HTH_XRE"/>
    <property type="match status" value="1"/>
</dbReference>
<dbReference type="SUPFAM" id="SSF47413">
    <property type="entry name" value="lambda repressor-like DNA-binding domains"/>
    <property type="match status" value="1"/>
</dbReference>
<proteinExistence type="predicted"/>
<accession>A0A4R3QFP8</accession>
<evidence type="ECO:0000313" key="3">
    <source>
        <dbReference type="Proteomes" id="UP000294576"/>
    </source>
</evidence>
<reference evidence="2 3" key="1">
    <citation type="submission" date="2019-03" db="EMBL/GenBank/DDBJ databases">
        <title>Genomic Encyclopedia of Type Strains, Phase IV (KMG-V): Genome sequencing to study the core and pangenomes of soil and plant-associated prokaryotes.</title>
        <authorList>
            <person name="Whitman W."/>
        </authorList>
    </citation>
    <scope>NUCLEOTIDE SEQUENCE [LARGE SCALE GENOMIC DNA]</scope>
    <source>
        <strain evidence="2 3">Hc14</strain>
    </source>
</reference>
<dbReference type="InterPro" id="IPR001387">
    <property type="entry name" value="Cro/C1-type_HTH"/>
</dbReference>
<feature type="domain" description="HTH cro/C1-type" evidence="1">
    <location>
        <begin position="27"/>
        <end position="81"/>
    </location>
</feature>
<dbReference type="RefSeq" id="WP_132558482.1">
    <property type="nucleotide sequence ID" value="NZ_SMBH01000001.1"/>
</dbReference>
<gene>
    <name evidence="2" type="ORF">EV132_101375</name>
</gene>
<dbReference type="PROSITE" id="PS50943">
    <property type="entry name" value="HTH_CROC1"/>
    <property type="match status" value="1"/>
</dbReference>
<sequence length="146" mass="15837">MENVNTVHLAHNPRRTTDVDAVIGARLRLARANAGLSQTIVAEQLGVTFQQIQKYEKGSNRISAATLHNISLIFGLPITFFFDDVGKADVAPNQALERQVELAMTKRGQKLLGVFQRASPKLQASIVALLQAAAGSGDDEDLELDE</sequence>
<dbReference type="Gene3D" id="1.10.260.40">
    <property type="entry name" value="lambda repressor-like DNA-binding domains"/>
    <property type="match status" value="1"/>
</dbReference>
<dbReference type="EMBL" id="SMBH01000001">
    <property type="protein sequence ID" value="TCU20311.1"/>
    <property type="molecule type" value="Genomic_DNA"/>
</dbReference>